<sequence length="147" mass="16902">MYLSIVSIQYPSSCFIIDFLQIWELPHEFMIVDLECYLLDCFVINIESLYFFLVLATLDEFYIKLNSATKSLNINLWGILSVNHGLWCHIPFCSPYKSMSFVHALFQCHGKPKISNLGSFVPFHKENIARLDVATIGKASSRSILEQ</sequence>
<protein>
    <submittedName>
        <fullName evidence="1">Uncharacterized protein</fullName>
    </submittedName>
</protein>
<accession>A0A9J5ZD51</accession>
<evidence type="ECO:0000313" key="2">
    <source>
        <dbReference type="Proteomes" id="UP000824120"/>
    </source>
</evidence>
<gene>
    <name evidence="1" type="ORF">H5410_021851</name>
</gene>
<keyword evidence="2" id="KW-1185">Reference proteome</keyword>
<dbReference type="Proteomes" id="UP000824120">
    <property type="component" value="Chromosome 4"/>
</dbReference>
<dbReference type="AlphaFoldDB" id="A0A9J5ZD51"/>
<comment type="caution">
    <text evidence="1">The sequence shown here is derived from an EMBL/GenBank/DDBJ whole genome shotgun (WGS) entry which is preliminary data.</text>
</comment>
<dbReference type="EMBL" id="JACXVP010000004">
    <property type="protein sequence ID" value="KAG5610570.1"/>
    <property type="molecule type" value="Genomic_DNA"/>
</dbReference>
<name>A0A9J5ZD51_SOLCO</name>
<reference evidence="1 2" key="1">
    <citation type="submission" date="2020-09" db="EMBL/GenBank/DDBJ databases">
        <title>De no assembly of potato wild relative species, Solanum commersonii.</title>
        <authorList>
            <person name="Cho K."/>
        </authorList>
    </citation>
    <scope>NUCLEOTIDE SEQUENCE [LARGE SCALE GENOMIC DNA]</scope>
    <source>
        <strain evidence="1">LZ3.2</strain>
        <tissue evidence="1">Leaf</tissue>
    </source>
</reference>
<proteinExistence type="predicted"/>
<evidence type="ECO:0000313" key="1">
    <source>
        <dbReference type="EMBL" id="KAG5610570.1"/>
    </source>
</evidence>
<organism evidence="1 2">
    <name type="scientific">Solanum commersonii</name>
    <name type="common">Commerson's wild potato</name>
    <name type="synonym">Commerson's nightshade</name>
    <dbReference type="NCBI Taxonomy" id="4109"/>
    <lineage>
        <taxon>Eukaryota</taxon>
        <taxon>Viridiplantae</taxon>
        <taxon>Streptophyta</taxon>
        <taxon>Embryophyta</taxon>
        <taxon>Tracheophyta</taxon>
        <taxon>Spermatophyta</taxon>
        <taxon>Magnoliopsida</taxon>
        <taxon>eudicotyledons</taxon>
        <taxon>Gunneridae</taxon>
        <taxon>Pentapetalae</taxon>
        <taxon>asterids</taxon>
        <taxon>lamiids</taxon>
        <taxon>Solanales</taxon>
        <taxon>Solanaceae</taxon>
        <taxon>Solanoideae</taxon>
        <taxon>Solaneae</taxon>
        <taxon>Solanum</taxon>
    </lineage>
</organism>